<evidence type="ECO:0000313" key="1">
    <source>
        <dbReference type="EMBL" id="GFF17690.1"/>
    </source>
</evidence>
<dbReference type="Proteomes" id="UP000452235">
    <property type="component" value="Unassembled WGS sequence"/>
</dbReference>
<name>A0A5M3Z8J2_ASPTE</name>
<accession>A0A5M3Z8J2</accession>
<dbReference type="EMBL" id="BLJY01000007">
    <property type="protein sequence ID" value="GFF17690.1"/>
    <property type="molecule type" value="Genomic_DNA"/>
</dbReference>
<organism evidence="1 2">
    <name type="scientific">Aspergillus terreus</name>
    <dbReference type="NCBI Taxonomy" id="33178"/>
    <lineage>
        <taxon>Eukaryota</taxon>
        <taxon>Fungi</taxon>
        <taxon>Dikarya</taxon>
        <taxon>Ascomycota</taxon>
        <taxon>Pezizomycotina</taxon>
        <taxon>Eurotiomycetes</taxon>
        <taxon>Eurotiomycetidae</taxon>
        <taxon>Eurotiales</taxon>
        <taxon>Aspergillaceae</taxon>
        <taxon>Aspergillus</taxon>
        <taxon>Aspergillus subgen. Circumdati</taxon>
    </lineage>
</organism>
<gene>
    <name evidence="1" type="ORF">ATEIFO6365_0007023900</name>
</gene>
<keyword evidence="2" id="KW-1185">Reference proteome</keyword>
<comment type="caution">
    <text evidence="1">The sequence shown here is derived from an EMBL/GenBank/DDBJ whole genome shotgun (WGS) entry which is preliminary data.</text>
</comment>
<reference evidence="1 2" key="1">
    <citation type="submission" date="2020-01" db="EMBL/GenBank/DDBJ databases">
        <title>Aspergillus terreus IFO 6365 whole genome shotgun sequence.</title>
        <authorList>
            <person name="Kanamasa S."/>
            <person name="Takahashi H."/>
        </authorList>
    </citation>
    <scope>NUCLEOTIDE SEQUENCE [LARGE SCALE GENOMIC DNA]</scope>
    <source>
        <strain evidence="1 2">IFO 6365</strain>
    </source>
</reference>
<proteinExistence type="predicted"/>
<protein>
    <submittedName>
        <fullName evidence="1">Uncharacterized protein</fullName>
    </submittedName>
</protein>
<dbReference type="OrthoDB" id="4243861at2759"/>
<dbReference type="AlphaFoldDB" id="A0A5M3Z8J2"/>
<sequence>MGQIRNTVKDFVETIGSTPIRLLGDTPTKILDSENYSESIGDVARKVQDSISECRPDMHTRFLAANILPGRHSYFVVDINNTDYDYETAHEVASPIPVYVFRLSRRPRIFRFEEQDTRLAVRLAGMHEGHGYDPLPLIEDFNKTVVYQNPRKLQSRS</sequence>
<evidence type="ECO:0000313" key="2">
    <source>
        <dbReference type="Proteomes" id="UP000452235"/>
    </source>
</evidence>